<name>A0A9K3DA30_9EUKA</name>
<protein>
    <submittedName>
        <fullName evidence="1">Uncharacterized protein</fullName>
    </submittedName>
</protein>
<sequence>MARGETGDVSLSDRQMHEAIRNVPGQNMDGSIRCTPYCKPLAEFGHYCTMCHNNCGEIMAYLPNT</sequence>
<dbReference type="AlphaFoldDB" id="A0A9K3DA30"/>
<feature type="non-terminal residue" evidence="1">
    <location>
        <position position="1"/>
    </location>
</feature>
<evidence type="ECO:0000313" key="2">
    <source>
        <dbReference type="Proteomes" id="UP000265618"/>
    </source>
</evidence>
<dbReference type="Proteomes" id="UP000265618">
    <property type="component" value="Unassembled WGS sequence"/>
</dbReference>
<gene>
    <name evidence="1" type="ORF">KIPB_015449</name>
</gene>
<organism evidence="1 2">
    <name type="scientific">Kipferlia bialata</name>
    <dbReference type="NCBI Taxonomy" id="797122"/>
    <lineage>
        <taxon>Eukaryota</taxon>
        <taxon>Metamonada</taxon>
        <taxon>Carpediemonas-like organisms</taxon>
        <taxon>Kipferlia</taxon>
    </lineage>
</organism>
<proteinExistence type="predicted"/>
<dbReference type="EMBL" id="BDIP01008666">
    <property type="protein sequence ID" value="GIQ91953.1"/>
    <property type="molecule type" value="Genomic_DNA"/>
</dbReference>
<reference evidence="1 2" key="1">
    <citation type="journal article" date="2018" name="PLoS ONE">
        <title>The draft genome of Kipferlia bialata reveals reductive genome evolution in fornicate parasites.</title>
        <authorList>
            <person name="Tanifuji G."/>
            <person name="Takabayashi S."/>
            <person name="Kume K."/>
            <person name="Takagi M."/>
            <person name="Nakayama T."/>
            <person name="Kamikawa R."/>
            <person name="Inagaki Y."/>
            <person name="Hashimoto T."/>
        </authorList>
    </citation>
    <scope>NUCLEOTIDE SEQUENCE [LARGE SCALE GENOMIC DNA]</scope>
    <source>
        <strain evidence="1">NY0173</strain>
    </source>
</reference>
<keyword evidence="2" id="KW-1185">Reference proteome</keyword>
<evidence type="ECO:0000313" key="1">
    <source>
        <dbReference type="EMBL" id="GIQ91953.1"/>
    </source>
</evidence>
<accession>A0A9K3DA30</accession>
<comment type="caution">
    <text evidence="1">The sequence shown here is derived from an EMBL/GenBank/DDBJ whole genome shotgun (WGS) entry which is preliminary data.</text>
</comment>